<reference evidence="4" key="2">
    <citation type="submission" date="2025-09" db="UniProtKB">
        <authorList>
            <consortium name="Ensembl"/>
        </authorList>
    </citation>
    <scope>IDENTIFICATION</scope>
</reference>
<dbReference type="Pfam" id="PF07686">
    <property type="entry name" value="V-set"/>
    <property type="match status" value="1"/>
</dbReference>
<dbReference type="STRING" id="28743.ENSCVAP00000013863"/>
<feature type="domain" description="Ig-like" evidence="3">
    <location>
        <begin position="26"/>
        <end position="128"/>
    </location>
</feature>
<sequence length="139" mass="15809">FYWSPVKNSNSLLAEYLLNCLLFSHKNVHQEPPSMLEVSGNPATINCSHSISGYYVILWYQKPIGDSILKLIGYISNQSPKLEDEFKDHFILRGDGSKESGLHIEKLQPEDSSMYYCAASTQKQKSRTWSESGDGRECR</sequence>
<dbReference type="SMART" id="SM00409">
    <property type="entry name" value="IG"/>
    <property type="match status" value="1"/>
</dbReference>
<reference evidence="4" key="1">
    <citation type="submission" date="2025-08" db="UniProtKB">
        <authorList>
            <consortium name="Ensembl"/>
        </authorList>
    </citation>
    <scope>IDENTIFICATION</scope>
</reference>
<evidence type="ECO:0000313" key="5">
    <source>
        <dbReference type="Proteomes" id="UP000265020"/>
    </source>
</evidence>
<dbReference type="PANTHER" id="PTHR23268:SF124">
    <property type="entry name" value="IG-LIKE DOMAIN-CONTAINING PROTEIN"/>
    <property type="match status" value="1"/>
</dbReference>
<dbReference type="InterPro" id="IPR050413">
    <property type="entry name" value="TCR_beta_variable"/>
</dbReference>
<organism evidence="4 5">
    <name type="scientific">Cyprinodon variegatus</name>
    <name type="common">Sheepshead minnow</name>
    <dbReference type="NCBI Taxonomy" id="28743"/>
    <lineage>
        <taxon>Eukaryota</taxon>
        <taxon>Metazoa</taxon>
        <taxon>Chordata</taxon>
        <taxon>Craniata</taxon>
        <taxon>Vertebrata</taxon>
        <taxon>Euteleostomi</taxon>
        <taxon>Actinopterygii</taxon>
        <taxon>Neopterygii</taxon>
        <taxon>Teleostei</taxon>
        <taxon>Neoteleostei</taxon>
        <taxon>Acanthomorphata</taxon>
        <taxon>Ovalentaria</taxon>
        <taxon>Atherinomorphae</taxon>
        <taxon>Cyprinodontiformes</taxon>
        <taxon>Cyprinodontidae</taxon>
        <taxon>Cyprinodon</taxon>
    </lineage>
</organism>
<keyword evidence="1" id="KW-0732">Signal</keyword>
<keyword evidence="5" id="KW-1185">Reference proteome</keyword>
<dbReference type="SUPFAM" id="SSF48726">
    <property type="entry name" value="Immunoglobulin"/>
    <property type="match status" value="1"/>
</dbReference>
<dbReference type="PROSITE" id="PS50835">
    <property type="entry name" value="IG_LIKE"/>
    <property type="match status" value="1"/>
</dbReference>
<evidence type="ECO:0000259" key="3">
    <source>
        <dbReference type="PROSITE" id="PS50835"/>
    </source>
</evidence>
<proteinExistence type="predicted"/>
<dbReference type="InterPro" id="IPR007110">
    <property type="entry name" value="Ig-like_dom"/>
</dbReference>
<dbReference type="GO" id="GO:0007166">
    <property type="term" value="P:cell surface receptor signaling pathway"/>
    <property type="evidence" value="ECO:0007669"/>
    <property type="project" value="TreeGrafter"/>
</dbReference>
<protein>
    <recommendedName>
        <fullName evidence="3">Ig-like domain-containing protein</fullName>
    </recommendedName>
</protein>
<dbReference type="CDD" id="cd00099">
    <property type="entry name" value="IgV"/>
    <property type="match status" value="1"/>
</dbReference>
<dbReference type="InterPro" id="IPR013106">
    <property type="entry name" value="Ig_V-set"/>
</dbReference>
<dbReference type="SMART" id="SM00406">
    <property type="entry name" value="IGv"/>
    <property type="match status" value="1"/>
</dbReference>
<dbReference type="AlphaFoldDB" id="A0A3Q2D5R3"/>
<dbReference type="OMA" id="EANISCH"/>
<dbReference type="Ensembl" id="ENSCVAT00000021532.1">
    <property type="protein sequence ID" value="ENSCVAP00000013863.1"/>
    <property type="gene ID" value="ENSCVAG00000016411.1"/>
</dbReference>
<dbReference type="InterPro" id="IPR013783">
    <property type="entry name" value="Ig-like_fold"/>
</dbReference>
<name>A0A3Q2D5R3_CYPVA</name>
<evidence type="ECO:0000256" key="2">
    <source>
        <dbReference type="ARBA" id="ARBA00022859"/>
    </source>
</evidence>
<evidence type="ECO:0000313" key="4">
    <source>
        <dbReference type="Ensembl" id="ENSCVAP00000013863.1"/>
    </source>
</evidence>
<dbReference type="PANTHER" id="PTHR23268">
    <property type="entry name" value="T-CELL RECEPTOR BETA CHAIN"/>
    <property type="match status" value="1"/>
</dbReference>
<accession>A0A3Q2D5R3</accession>
<keyword evidence="2" id="KW-0391">Immunity</keyword>
<dbReference type="InterPro" id="IPR003599">
    <property type="entry name" value="Ig_sub"/>
</dbReference>
<dbReference type="GO" id="GO:0005886">
    <property type="term" value="C:plasma membrane"/>
    <property type="evidence" value="ECO:0007669"/>
    <property type="project" value="TreeGrafter"/>
</dbReference>
<dbReference type="GO" id="GO:0002376">
    <property type="term" value="P:immune system process"/>
    <property type="evidence" value="ECO:0007669"/>
    <property type="project" value="UniProtKB-KW"/>
</dbReference>
<dbReference type="InterPro" id="IPR036179">
    <property type="entry name" value="Ig-like_dom_sf"/>
</dbReference>
<dbReference type="Proteomes" id="UP000265020">
    <property type="component" value="Unassembled WGS sequence"/>
</dbReference>
<dbReference type="Gene3D" id="2.60.40.10">
    <property type="entry name" value="Immunoglobulins"/>
    <property type="match status" value="1"/>
</dbReference>
<evidence type="ECO:0000256" key="1">
    <source>
        <dbReference type="ARBA" id="ARBA00022729"/>
    </source>
</evidence>
<dbReference type="GeneTree" id="ENSGT00940000166007"/>